<gene>
    <name evidence="2" type="ORF">KZC51_03005</name>
</gene>
<reference evidence="2 3" key="1">
    <citation type="submission" date="2021-06" db="EMBL/GenBank/DDBJ databases">
        <title>Genome-based taxonomic framework of Microbacterium strains isolated from marine environment, the description of four new species and reclassification of four preexisting species.</title>
        <authorList>
            <person name="Lee S.D."/>
            <person name="Kim S.-M."/>
            <person name="Byeon Y.-S."/>
            <person name="Yang H.L."/>
            <person name="Kim I.S."/>
        </authorList>
    </citation>
    <scope>NUCLEOTIDE SEQUENCE [LARGE SCALE GENOMIC DNA]</scope>
    <source>
        <strain evidence="2 3">SSW1-49</strain>
    </source>
</reference>
<evidence type="ECO:0000313" key="2">
    <source>
        <dbReference type="EMBL" id="MCK2035095.1"/>
    </source>
</evidence>
<sequence>MLTSDAQPQALPSTVNGDDAIPRDLARHELRHASDSGHDVTTHGERFRLLERSGASDADFLALTAELETLGNPNYSASEPSELDAIRALLPAPHTTPVSDDIARAGIHAAWTGRIVGNMLGKPIEDGTHWSYEKINAYLASVDAVPLVDYIPVSSSAALEWGFLPNWTESTRGRVDGSSRDDDIDYTILNLHILEQHGAAFAPADIAAAWLERLPYRQTFTAERAAYRNIVRGVPPTLAGGTENPYREWIGALIRADVFGMVCPGDPRRAAELAWKDAVVSHRGNGIYAEMWAASLVAGAFGIHDVSELIHESLRHIPPHSRLASEVRTVLNAFTDGETWETTLVALHTRHSEKNWVHSINNAGVITAALLWGDGDFSQSIELAVRGAFDTDSNAATVGAVAGVLAGPEGIDQRWTVPLHDLVRSAIFGYDRVSISDLAERTDIVRTRISGEGV</sequence>
<dbReference type="Gene3D" id="1.10.4080.10">
    <property type="entry name" value="ADP-ribosylation/Crystallin J1"/>
    <property type="match status" value="1"/>
</dbReference>
<keyword evidence="3" id="KW-1185">Reference proteome</keyword>
<dbReference type="Proteomes" id="UP001300096">
    <property type="component" value="Unassembled WGS sequence"/>
</dbReference>
<dbReference type="SUPFAM" id="SSF101478">
    <property type="entry name" value="ADP-ribosylglycohydrolase"/>
    <property type="match status" value="1"/>
</dbReference>
<feature type="compositionally biased region" description="Polar residues" evidence="1">
    <location>
        <begin position="1"/>
        <end position="16"/>
    </location>
</feature>
<name>A0ABT0FAJ4_9MICO</name>
<feature type="region of interest" description="Disordered" evidence="1">
    <location>
        <begin position="1"/>
        <end position="20"/>
    </location>
</feature>
<accession>A0ABT0FAJ4</accession>
<dbReference type="Pfam" id="PF03747">
    <property type="entry name" value="ADP_ribosyl_GH"/>
    <property type="match status" value="1"/>
</dbReference>
<comment type="caution">
    <text evidence="2">The sequence shown here is derived from an EMBL/GenBank/DDBJ whole genome shotgun (WGS) entry which is preliminary data.</text>
</comment>
<protein>
    <submittedName>
        <fullName evidence="2">ADP-ribosylglycohydrolase family protein</fullName>
    </submittedName>
</protein>
<dbReference type="InterPro" id="IPR005502">
    <property type="entry name" value="Ribosyl_crysJ1"/>
</dbReference>
<dbReference type="RefSeq" id="WP_247628533.1">
    <property type="nucleotide sequence ID" value="NZ_JAHWXN010000001.1"/>
</dbReference>
<evidence type="ECO:0000256" key="1">
    <source>
        <dbReference type="SAM" id="MobiDB-lite"/>
    </source>
</evidence>
<organism evidence="2 3">
    <name type="scientific">Microbacterium croceum</name>
    <dbReference type="NCBI Taxonomy" id="2851645"/>
    <lineage>
        <taxon>Bacteria</taxon>
        <taxon>Bacillati</taxon>
        <taxon>Actinomycetota</taxon>
        <taxon>Actinomycetes</taxon>
        <taxon>Micrococcales</taxon>
        <taxon>Microbacteriaceae</taxon>
        <taxon>Microbacterium</taxon>
    </lineage>
</organism>
<dbReference type="EMBL" id="JAHWXN010000001">
    <property type="protein sequence ID" value="MCK2035095.1"/>
    <property type="molecule type" value="Genomic_DNA"/>
</dbReference>
<evidence type="ECO:0000313" key="3">
    <source>
        <dbReference type="Proteomes" id="UP001300096"/>
    </source>
</evidence>
<dbReference type="InterPro" id="IPR036705">
    <property type="entry name" value="Ribosyl_crysJ1_sf"/>
</dbReference>
<proteinExistence type="predicted"/>